<feature type="transmembrane region" description="Helical" evidence="1">
    <location>
        <begin position="85"/>
        <end position="108"/>
    </location>
</feature>
<keyword evidence="1" id="KW-0812">Transmembrane</keyword>
<name>A0A6J7IRF6_9ZZZZ</name>
<dbReference type="InterPro" id="IPR025508">
    <property type="entry name" value="DUF4395"/>
</dbReference>
<feature type="domain" description="DUF4395" evidence="2">
    <location>
        <begin position="11"/>
        <end position="141"/>
    </location>
</feature>
<keyword evidence="1" id="KW-1133">Transmembrane helix</keyword>
<sequence>MGQVFSFPNPVNEKAARFVAFVVMVAAIVALATGWQWLLVPIAYGFVARAAAGPTFSPLGRLAMDVVAPRSLGEKRPTPGPPKRFAQAIGAVVTTAAAVGGLALGWTAFANVCLGLMVVFAGLESLAGICVGCKAFAVLMRMGVIPPETCEACNDIWSRPGVTRPGASA</sequence>
<evidence type="ECO:0000313" key="3">
    <source>
        <dbReference type="EMBL" id="CAB4933390.1"/>
    </source>
</evidence>
<keyword evidence="1" id="KW-0472">Membrane</keyword>
<dbReference type="Pfam" id="PF14340">
    <property type="entry name" value="DUF4395"/>
    <property type="match status" value="1"/>
</dbReference>
<evidence type="ECO:0000259" key="2">
    <source>
        <dbReference type="Pfam" id="PF14340"/>
    </source>
</evidence>
<protein>
    <submittedName>
        <fullName evidence="3">Unannotated protein</fullName>
    </submittedName>
</protein>
<dbReference type="AlphaFoldDB" id="A0A6J7IRF6"/>
<evidence type="ECO:0000256" key="1">
    <source>
        <dbReference type="SAM" id="Phobius"/>
    </source>
</evidence>
<organism evidence="3">
    <name type="scientific">freshwater metagenome</name>
    <dbReference type="NCBI Taxonomy" id="449393"/>
    <lineage>
        <taxon>unclassified sequences</taxon>
        <taxon>metagenomes</taxon>
        <taxon>ecological metagenomes</taxon>
    </lineage>
</organism>
<dbReference type="EMBL" id="CAFBMK010000180">
    <property type="protein sequence ID" value="CAB4933390.1"/>
    <property type="molecule type" value="Genomic_DNA"/>
</dbReference>
<gene>
    <name evidence="3" type="ORF">UFOPK3564_02507</name>
</gene>
<proteinExistence type="predicted"/>
<reference evidence="3" key="1">
    <citation type="submission" date="2020-05" db="EMBL/GenBank/DDBJ databases">
        <authorList>
            <person name="Chiriac C."/>
            <person name="Salcher M."/>
            <person name="Ghai R."/>
            <person name="Kavagutti S V."/>
        </authorList>
    </citation>
    <scope>NUCLEOTIDE SEQUENCE</scope>
</reference>
<accession>A0A6J7IRF6</accession>
<feature type="transmembrane region" description="Helical" evidence="1">
    <location>
        <begin position="114"/>
        <end position="137"/>
    </location>
</feature>
<feature type="transmembrane region" description="Helical" evidence="1">
    <location>
        <begin position="18"/>
        <end position="38"/>
    </location>
</feature>